<reference evidence="1 2" key="1">
    <citation type="submission" date="2017-09" db="EMBL/GenBank/DDBJ databases">
        <title>Depth-based differentiation of microbial function through sediment-hosted aquifers and enrichment of novel symbionts in the deep terrestrial subsurface.</title>
        <authorList>
            <person name="Probst A.J."/>
            <person name="Ladd B."/>
            <person name="Jarett J.K."/>
            <person name="Geller-Mcgrath D.E."/>
            <person name="Sieber C.M."/>
            <person name="Emerson J.B."/>
            <person name="Anantharaman K."/>
            <person name="Thomas B.C."/>
            <person name="Malmstrom R."/>
            <person name="Stieglmeier M."/>
            <person name="Klingl A."/>
            <person name="Woyke T."/>
            <person name="Ryan C.M."/>
            <person name="Banfield J.F."/>
        </authorList>
    </citation>
    <scope>NUCLEOTIDE SEQUENCE [LARGE SCALE GENOMIC DNA]</scope>
    <source>
        <strain evidence="1">CG23_combo_of_CG06-09_8_20_14_all_36_12</strain>
    </source>
</reference>
<dbReference type="EMBL" id="PCRS01000018">
    <property type="protein sequence ID" value="PIP24985.1"/>
    <property type="molecule type" value="Genomic_DNA"/>
</dbReference>
<sequence>MEENNKGKTLHSLRDLGVMVLTPVLNLPEISPSLSSLEALEEQAEMIRGGAEKIGDWVKNILPTLENLKRGASREAKELVTEKVLEAEATLEGFLWRDPTPAYRRAAWLEVCNYEFSKEIHSQKEAEILLGQLVNKGYLVEDPAGILRAYGKTYTISSESFFEAQEIAETRWKLKEFLDRVNKTESKSLFDQSNISLEEFLNGKAGKFVLDIPPEEVKNPDGITAFWRGGGTLLVKSDGEKIFPCLATVSLQKVIKELRRMTINNTPLYLFLTTLKKDKPPFLQKIPEEENKKVQLLWFLLKRGLHQLEEREKIRAQGEEFGTEATTSPKEWFLKQKSGICLVKYEGDWENPDGTRAKNLFFLIKRVKEKGIKRICLVKVPDHLKEFFAKCMDEYPEEGNKYEESPYPLKAVLQAVYGQINKSVLITQNGK</sequence>
<name>A0A2G9Z0G4_9BACT</name>
<protein>
    <submittedName>
        <fullName evidence="1">Uncharacterized protein</fullName>
    </submittedName>
</protein>
<dbReference type="AlphaFoldDB" id="A0A2G9Z0G4"/>
<comment type="caution">
    <text evidence="1">The sequence shown here is derived from an EMBL/GenBank/DDBJ whole genome shotgun (WGS) entry which is preliminary data.</text>
</comment>
<evidence type="ECO:0000313" key="2">
    <source>
        <dbReference type="Proteomes" id="UP000228681"/>
    </source>
</evidence>
<proteinExistence type="predicted"/>
<dbReference type="Proteomes" id="UP000228681">
    <property type="component" value="Unassembled WGS sequence"/>
</dbReference>
<organism evidence="1 2">
    <name type="scientific">Candidatus Nealsonbacteria bacterium CG23_combo_of_CG06-09_8_20_14_all_36_12</name>
    <dbReference type="NCBI Taxonomy" id="1974718"/>
    <lineage>
        <taxon>Bacteria</taxon>
        <taxon>Candidatus Nealsoniibacteriota</taxon>
    </lineage>
</organism>
<gene>
    <name evidence="1" type="ORF">COX34_01250</name>
</gene>
<accession>A0A2G9Z0G4</accession>
<evidence type="ECO:0000313" key="1">
    <source>
        <dbReference type="EMBL" id="PIP24985.1"/>
    </source>
</evidence>